<dbReference type="Proteomes" id="UP001162087">
    <property type="component" value="Chromosome 15"/>
</dbReference>
<name>A0AA35JAT8_SACK1</name>
<organism evidence="1 2">
    <name type="scientific">Saccharomyces kudriavzevii (strain ATCC MYA-4449 / AS 2.2408 / CBS 8840 / NBRC 1802 / NCYC 2889)</name>
    <name type="common">Yeast</name>
    <dbReference type="NCBI Taxonomy" id="226230"/>
    <lineage>
        <taxon>Eukaryota</taxon>
        <taxon>Fungi</taxon>
        <taxon>Dikarya</taxon>
        <taxon>Ascomycota</taxon>
        <taxon>Saccharomycotina</taxon>
        <taxon>Saccharomycetes</taxon>
        <taxon>Saccharomycetales</taxon>
        <taxon>Saccharomycetaceae</taxon>
        <taxon>Saccharomyces</taxon>
    </lineage>
</organism>
<keyword evidence="2" id="KW-1185">Reference proteome</keyword>
<dbReference type="GeneID" id="80927392"/>
<protein>
    <recommendedName>
        <fullName evidence="3">YOR385W-like protein</fullName>
    </recommendedName>
</protein>
<sequence>MSRSARQKLDDDNSHRIEKTQRRILPECLQFNRERSMPIASIFGTRGFFVFSSEQSYDKFKETNFKFNVLDADGVGVPLFHIVRNYNVLGHFTGSSPDFQIYKYVLQKLQDPPLYSECQVISKDKLFRLCKIPYCEIYSHLSFFETKYDFFYPSRTQPFKRYQVVKQNNFRDLDAYLNGMHFHWHVKFYSDHYRLTYLHEEGHGSSSEKQIDRPDFVIGHYTKKFSNILPRSISKCSSVIIGEQSPPDYLGITSVPELTEAFACQGALIHYLEHIEDKRKRRR</sequence>
<dbReference type="AlphaFoldDB" id="A0AA35JAT8"/>
<evidence type="ECO:0008006" key="3">
    <source>
        <dbReference type="Google" id="ProtNLM"/>
    </source>
</evidence>
<accession>A0AA35JAT8</accession>
<evidence type="ECO:0000313" key="2">
    <source>
        <dbReference type="Proteomes" id="UP001162087"/>
    </source>
</evidence>
<evidence type="ECO:0000313" key="1">
    <source>
        <dbReference type="EMBL" id="CAI4052435.1"/>
    </source>
</evidence>
<dbReference type="RefSeq" id="XP_056085366.1">
    <property type="nucleotide sequence ID" value="XM_056231560.1"/>
</dbReference>
<dbReference type="EMBL" id="OX365910">
    <property type="protein sequence ID" value="CAI4052435.1"/>
    <property type="molecule type" value="Genomic_DNA"/>
</dbReference>
<reference evidence="1" key="1">
    <citation type="submission" date="2022-10" db="EMBL/GenBank/DDBJ databases">
        <authorList>
            <person name="Byrne P K."/>
        </authorList>
    </citation>
    <scope>NUCLEOTIDE SEQUENCE</scope>
    <source>
        <strain evidence="1">IFO1802</strain>
    </source>
</reference>
<proteinExistence type="predicted"/>
<gene>
    <name evidence="1" type="primary">SKDI15G5190</name>
    <name evidence="1" type="ORF">SKDI_15G5190</name>
</gene>